<evidence type="ECO:0000256" key="1">
    <source>
        <dbReference type="SAM" id="MobiDB-lite"/>
    </source>
</evidence>
<feature type="region of interest" description="Disordered" evidence="1">
    <location>
        <begin position="112"/>
        <end position="135"/>
    </location>
</feature>
<keyword evidence="3" id="KW-1185">Reference proteome</keyword>
<protein>
    <submittedName>
        <fullName evidence="2">Uncharacterized protein</fullName>
    </submittedName>
</protein>
<reference evidence="2" key="1">
    <citation type="submission" date="2021-06" db="EMBL/GenBank/DDBJ databases">
        <authorList>
            <person name="Hodson N. C."/>
            <person name="Mongue J. A."/>
            <person name="Jaron S. K."/>
        </authorList>
    </citation>
    <scope>NUCLEOTIDE SEQUENCE</scope>
</reference>
<gene>
    <name evidence="2" type="ORF">AFUS01_LOCUS34883</name>
</gene>
<sequence>MDMSVIISGCKTVSAIDLPKPRGNSVTNYRTRKNNLRRKLKKAQLVGGLQKLNEIKRGEMDRNKYKQSWRYLRTKSECEKIETERERVRVESCERTKVAKKEEKDEEEYFRNLFETNPDMNETVKPDSFVPDDRDCGLMGWPGMEYSDED</sequence>
<evidence type="ECO:0000313" key="2">
    <source>
        <dbReference type="EMBL" id="CAG7824739.1"/>
    </source>
</evidence>
<organism evidence="2 3">
    <name type="scientific">Allacma fusca</name>
    <dbReference type="NCBI Taxonomy" id="39272"/>
    <lineage>
        <taxon>Eukaryota</taxon>
        <taxon>Metazoa</taxon>
        <taxon>Ecdysozoa</taxon>
        <taxon>Arthropoda</taxon>
        <taxon>Hexapoda</taxon>
        <taxon>Collembola</taxon>
        <taxon>Symphypleona</taxon>
        <taxon>Sminthuridae</taxon>
        <taxon>Allacma</taxon>
    </lineage>
</organism>
<comment type="caution">
    <text evidence="2">The sequence shown here is derived from an EMBL/GenBank/DDBJ whole genome shotgun (WGS) entry which is preliminary data.</text>
</comment>
<proteinExistence type="predicted"/>
<dbReference type="AlphaFoldDB" id="A0A8J2KWJ3"/>
<evidence type="ECO:0000313" key="3">
    <source>
        <dbReference type="Proteomes" id="UP000708208"/>
    </source>
</evidence>
<name>A0A8J2KWJ3_9HEXA</name>
<dbReference type="EMBL" id="CAJVCH010533815">
    <property type="protein sequence ID" value="CAG7824739.1"/>
    <property type="molecule type" value="Genomic_DNA"/>
</dbReference>
<dbReference type="Proteomes" id="UP000708208">
    <property type="component" value="Unassembled WGS sequence"/>
</dbReference>
<feature type="non-terminal residue" evidence="2">
    <location>
        <position position="1"/>
    </location>
</feature>
<accession>A0A8J2KWJ3</accession>